<gene>
    <name evidence="6" type="ORF">E4U02_10735</name>
</gene>
<dbReference type="PANTHER" id="PTHR43537:SF52">
    <property type="entry name" value="FATTY ACID METABOLISM REGULATOR PROTEIN"/>
    <property type="match status" value="1"/>
</dbReference>
<dbReference type="GO" id="GO:0003700">
    <property type="term" value="F:DNA-binding transcription factor activity"/>
    <property type="evidence" value="ECO:0007669"/>
    <property type="project" value="InterPro"/>
</dbReference>
<dbReference type="AlphaFoldDB" id="A0A4Y9FV39"/>
<dbReference type="RefSeq" id="WP_135114837.1">
    <property type="nucleotide sequence ID" value="NZ_JADGLL010000026.1"/>
</dbReference>
<dbReference type="CDD" id="cd07377">
    <property type="entry name" value="WHTH_GntR"/>
    <property type="match status" value="1"/>
</dbReference>
<evidence type="ECO:0000259" key="5">
    <source>
        <dbReference type="PROSITE" id="PS50949"/>
    </source>
</evidence>
<dbReference type="Gene3D" id="1.10.10.10">
    <property type="entry name" value="Winged helix-like DNA-binding domain superfamily/Winged helix DNA-binding domain"/>
    <property type="match status" value="1"/>
</dbReference>
<keyword evidence="7" id="KW-1185">Reference proteome</keyword>
<keyword evidence="2" id="KW-0238">DNA-binding</keyword>
<dbReference type="InterPro" id="IPR011711">
    <property type="entry name" value="GntR_C"/>
</dbReference>
<sequence>MPVLPESDAQDERERAAAPSGGARGGLLLEALDSSGDGGPARLSDAVFERVRDAILDGTLAPGSMIRDGELAKRLEVSRMPVREALQRLARIGVIEVSASRYTRVSRVTPRLARETLEFAGGLATSIVALAMPLLTPGDRRELTRIIRGATKAVISGGPAVVATRPLYREFARLTSNGFMIAMLADIEIAIQRNLAHLAEDDEHRRDVRETLDELRDALERGDAASAVAAVARQHRLHDRLVG</sequence>
<accession>A0A4Y9FV39</accession>
<evidence type="ECO:0000256" key="2">
    <source>
        <dbReference type="ARBA" id="ARBA00023125"/>
    </source>
</evidence>
<comment type="caution">
    <text evidence="6">The sequence shown here is derived from an EMBL/GenBank/DDBJ whole genome shotgun (WGS) entry which is preliminary data.</text>
</comment>
<dbReference type="InterPro" id="IPR000524">
    <property type="entry name" value="Tscrpt_reg_HTH_GntR"/>
</dbReference>
<keyword evidence="3" id="KW-0804">Transcription</keyword>
<dbReference type="InterPro" id="IPR036388">
    <property type="entry name" value="WH-like_DNA-bd_sf"/>
</dbReference>
<feature type="domain" description="HTH gntR-type" evidence="5">
    <location>
        <begin position="41"/>
        <end position="108"/>
    </location>
</feature>
<dbReference type="OrthoDB" id="8680240at2"/>
<proteinExistence type="predicted"/>
<protein>
    <submittedName>
        <fullName evidence="6">GntR family transcriptional regulator</fullName>
    </submittedName>
</protein>
<organism evidence="6 7">
    <name type="scientific">Microbacterium paludicola</name>
    <dbReference type="NCBI Taxonomy" id="300019"/>
    <lineage>
        <taxon>Bacteria</taxon>
        <taxon>Bacillati</taxon>
        <taxon>Actinomycetota</taxon>
        <taxon>Actinomycetes</taxon>
        <taxon>Micrococcales</taxon>
        <taxon>Microbacteriaceae</taxon>
        <taxon>Microbacterium</taxon>
    </lineage>
</organism>
<dbReference type="SUPFAM" id="SSF48008">
    <property type="entry name" value="GntR ligand-binding domain-like"/>
    <property type="match status" value="1"/>
</dbReference>
<dbReference type="Pfam" id="PF00392">
    <property type="entry name" value="GntR"/>
    <property type="match status" value="1"/>
</dbReference>
<evidence type="ECO:0000256" key="1">
    <source>
        <dbReference type="ARBA" id="ARBA00023015"/>
    </source>
</evidence>
<dbReference type="Gene3D" id="1.20.120.530">
    <property type="entry name" value="GntR ligand-binding domain-like"/>
    <property type="match status" value="1"/>
</dbReference>
<name>A0A4Y9FV39_9MICO</name>
<dbReference type="SUPFAM" id="SSF46785">
    <property type="entry name" value="Winged helix' DNA-binding domain"/>
    <property type="match status" value="1"/>
</dbReference>
<dbReference type="InterPro" id="IPR036390">
    <property type="entry name" value="WH_DNA-bd_sf"/>
</dbReference>
<dbReference type="PROSITE" id="PS50949">
    <property type="entry name" value="HTH_GNTR"/>
    <property type="match status" value="1"/>
</dbReference>
<dbReference type="EMBL" id="SPQB01000026">
    <property type="protein sequence ID" value="TFU32407.1"/>
    <property type="molecule type" value="Genomic_DNA"/>
</dbReference>
<feature type="compositionally biased region" description="Low complexity" evidence="4">
    <location>
        <begin position="17"/>
        <end position="32"/>
    </location>
</feature>
<evidence type="ECO:0000313" key="6">
    <source>
        <dbReference type="EMBL" id="TFU32407.1"/>
    </source>
</evidence>
<dbReference type="SMART" id="SM00345">
    <property type="entry name" value="HTH_GNTR"/>
    <property type="match status" value="1"/>
</dbReference>
<reference evidence="6 7" key="1">
    <citation type="submission" date="2019-03" db="EMBL/GenBank/DDBJ databases">
        <title>Diversity of the mouse oral microbiome.</title>
        <authorList>
            <person name="Joseph S."/>
            <person name="Aduse-Opoku J."/>
            <person name="Curtis M."/>
            <person name="Wade W."/>
            <person name="Hashim A."/>
        </authorList>
    </citation>
    <scope>NUCLEOTIDE SEQUENCE [LARGE SCALE GENOMIC DNA]</scope>
    <source>
        <strain evidence="6 7">P1012</strain>
    </source>
</reference>
<feature type="region of interest" description="Disordered" evidence="4">
    <location>
        <begin position="1"/>
        <end position="33"/>
    </location>
</feature>
<evidence type="ECO:0000313" key="7">
    <source>
        <dbReference type="Proteomes" id="UP000298358"/>
    </source>
</evidence>
<dbReference type="GO" id="GO:0003677">
    <property type="term" value="F:DNA binding"/>
    <property type="evidence" value="ECO:0007669"/>
    <property type="project" value="UniProtKB-KW"/>
</dbReference>
<dbReference type="Pfam" id="PF07729">
    <property type="entry name" value="FCD"/>
    <property type="match status" value="1"/>
</dbReference>
<evidence type="ECO:0000256" key="4">
    <source>
        <dbReference type="SAM" id="MobiDB-lite"/>
    </source>
</evidence>
<dbReference type="PANTHER" id="PTHR43537">
    <property type="entry name" value="TRANSCRIPTIONAL REGULATOR, GNTR FAMILY"/>
    <property type="match status" value="1"/>
</dbReference>
<dbReference type="InterPro" id="IPR008920">
    <property type="entry name" value="TF_FadR/GntR_C"/>
</dbReference>
<keyword evidence="1" id="KW-0805">Transcription regulation</keyword>
<dbReference type="Proteomes" id="UP000298358">
    <property type="component" value="Unassembled WGS sequence"/>
</dbReference>
<evidence type="ECO:0000256" key="3">
    <source>
        <dbReference type="ARBA" id="ARBA00023163"/>
    </source>
</evidence>